<reference evidence="1" key="1">
    <citation type="journal article" date="2021" name="New Phytol.">
        <title>Evolutionary innovations through gain and loss of genes in the ectomycorrhizal Boletales.</title>
        <authorList>
            <person name="Wu G."/>
            <person name="Miyauchi S."/>
            <person name="Morin E."/>
            <person name="Kuo A."/>
            <person name="Drula E."/>
            <person name="Varga T."/>
            <person name="Kohler A."/>
            <person name="Feng B."/>
            <person name="Cao Y."/>
            <person name="Lipzen A."/>
            <person name="Daum C."/>
            <person name="Hundley H."/>
            <person name="Pangilinan J."/>
            <person name="Johnson J."/>
            <person name="Barry K."/>
            <person name="LaButti K."/>
            <person name="Ng V."/>
            <person name="Ahrendt S."/>
            <person name="Min B."/>
            <person name="Choi I.G."/>
            <person name="Park H."/>
            <person name="Plett J.M."/>
            <person name="Magnuson J."/>
            <person name="Spatafora J.W."/>
            <person name="Nagy L.G."/>
            <person name="Henrissat B."/>
            <person name="Grigoriev I.V."/>
            <person name="Yang Z.L."/>
            <person name="Xu J."/>
            <person name="Martin F.M."/>
        </authorList>
    </citation>
    <scope>NUCLEOTIDE SEQUENCE</scope>
    <source>
        <strain evidence="1">KUC20120723A-06</strain>
    </source>
</reference>
<proteinExistence type="predicted"/>
<gene>
    <name evidence="1" type="ORF">BV22DRAFT_1111128</name>
</gene>
<dbReference type="Proteomes" id="UP000790709">
    <property type="component" value="Unassembled WGS sequence"/>
</dbReference>
<dbReference type="EMBL" id="MU266367">
    <property type="protein sequence ID" value="KAH7927394.1"/>
    <property type="molecule type" value="Genomic_DNA"/>
</dbReference>
<evidence type="ECO:0000313" key="1">
    <source>
        <dbReference type="EMBL" id="KAH7927394.1"/>
    </source>
</evidence>
<evidence type="ECO:0000313" key="2">
    <source>
        <dbReference type="Proteomes" id="UP000790709"/>
    </source>
</evidence>
<sequence>MSNLDFQPANDRYAADFGDRALLSIPPTRKLIVVTCMDARLNPSEFLGLKDGEAHVIRNAGGLAKDALRSIIISQRLLGTKDIVVIHHSNCGMLTFTDSALRSKIKEAHPGDTAISEAVKGLEFGPFANLDDSVRDDVSYLKNNPLVLKEGSITGWVYDVETGKVRQVA</sequence>
<protein>
    <submittedName>
        <fullName evidence="1">Carbonic anhydrase</fullName>
    </submittedName>
</protein>
<name>A0ACB8BPW7_9AGAM</name>
<keyword evidence="2" id="KW-1185">Reference proteome</keyword>
<comment type="caution">
    <text evidence="1">The sequence shown here is derived from an EMBL/GenBank/DDBJ whole genome shotgun (WGS) entry which is preliminary data.</text>
</comment>
<organism evidence="1 2">
    <name type="scientific">Leucogyrophana mollusca</name>
    <dbReference type="NCBI Taxonomy" id="85980"/>
    <lineage>
        <taxon>Eukaryota</taxon>
        <taxon>Fungi</taxon>
        <taxon>Dikarya</taxon>
        <taxon>Basidiomycota</taxon>
        <taxon>Agaricomycotina</taxon>
        <taxon>Agaricomycetes</taxon>
        <taxon>Agaricomycetidae</taxon>
        <taxon>Boletales</taxon>
        <taxon>Boletales incertae sedis</taxon>
        <taxon>Leucogyrophana</taxon>
    </lineage>
</organism>
<accession>A0ACB8BPW7</accession>